<reference evidence="4" key="1">
    <citation type="journal article" date="2010" name="PLoS ONE">
        <title>The complete genome sequence of Cupriavidus metallidurans strain CH34, a master survivalist in harsh and anthropogenic environments.</title>
        <authorList>
            <person name="Janssen P.J."/>
            <person name="Van Houdt R."/>
            <person name="Moors H."/>
            <person name="Monsieurs P."/>
            <person name="Morin N."/>
            <person name="Michaux A."/>
            <person name="Benotmane M.A."/>
            <person name="Leys N."/>
            <person name="Vallaeys T."/>
            <person name="Lapidus A."/>
            <person name="Monchy S."/>
            <person name="Medigue C."/>
            <person name="Taghavi S."/>
            <person name="McCorkle S."/>
            <person name="Dunn J."/>
            <person name="van der Lelie D."/>
            <person name="Mergeay M."/>
        </authorList>
    </citation>
    <scope>NUCLEOTIDE SEQUENCE [LARGE SCALE GENOMIC DNA]</scope>
    <source>
        <strain evidence="4">ATCC 43123 / DSM 2839 / NBRC 102507 / CH34</strain>
    </source>
</reference>
<dbReference type="HOGENOM" id="CLU_013446_4_0_4"/>
<keyword evidence="4" id="KW-1185">Reference proteome</keyword>
<sequence length="381" mass="42792">MTMLDRESAAKYINEMLGLMVKNRGSDLFITAEFPPAVKVDGKITPVSQQPLNPTHALTLVCSIMNERQTKEFEDTRECNFAIAVPDVGRFRVSAFIQQGRAGMVLRTINTRIPSVEDLDLPPTLHEIVMSKRGLVIVTGATGSGKSTSLAAMLDHRNAHSYGHIITIEDPIEYVHAHQNCIVTQREVGIDTESWHVALKNTLRQAPDVILIGEIRDRDTMEYAMQYAETGHLCLATLHANNANQAIDRIVNFFPEEKRQQLLIDLSLNLKAMISQRLLPRAGRKGRVPAVEIMIGTPLVADLIFKGEIHELKEVIKKSREQGMISFDQALFELYETEKITYEDALKNADSLNDLRLMIKLHSKRHRDNDLGAGTEHLNVI</sequence>
<dbReference type="PANTHER" id="PTHR30486">
    <property type="entry name" value="TWITCHING MOTILITY PROTEIN PILT"/>
    <property type="match status" value="1"/>
</dbReference>
<gene>
    <name evidence="3" type="primary">pilU</name>
    <name evidence="3" type="ordered locus">Rmet_2935</name>
</gene>
<dbReference type="CDD" id="cd01131">
    <property type="entry name" value="PilT"/>
    <property type="match status" value="1"/>
</dbReference>
<dbReference type="GO" id="GO:0005524">
    <property type="term" value="F:ATP binding"/>
    <property type="evidence" value="ECO:0007669"/>
    <property type="project" value="InterPro"/>
</dbReference>
<evidence type="ECO:0000256" key="1">
    <source>
        <dbReference type="ARBA" id="ARBA00006611"/>
    </source>
</evidence>
<dbReference type="InterPro" id="IPR027417">
    <property type="entry name" value="P-loop_NTPase"/>
</dbReference>
<dbReference type="Gene3D" id="3.30.450.90">
    <property type="match status" value="1"/>
</dbReference>
<dbReference type="AlphaFoldDB" id="Q1LJ68"/>
<evidence type="ECO:0000259" key="2">
    <source>
        <dbReference type="PROSITE" id="PS00662"/>
    </source>
</evidence>
<name>Q1LJ68_CUPMC</name>
<feature type="domain" description="Bacterial type II secretion system protein E" evidence="2">
    <location>
        <begin position="203"/>
        <end position="217"/>
    </location>
</feature>
<dbReference type="NCBIfam" id="TIGR01420">
    <property type="entry name" value="pilT_fam"/>
    <property type="match status" value="1"/>
</dbReference>
<proteinExistence type="inferred from homology"/>
<dbReference type="Gene3D" id="3.40.50.300">
    <property type="entry name" value="P-loop containing nucleotide triphosphate hydrolases"/>
    <property type="match status" value="1"/>
</dbReference>
<dbReference type="eggNOG" id="COG5008">
    <property type="taxonomic scope" value="Bacteria"/>
</dbReference>
<comment type="similarity">
    <text evidence="1">Belongs to the GSP E family.</text>
</comment>
<accession>Q1LJ68</accession>
<evidence type="ECO:0000313" key="3">
    <source>
        <dbReference type="EMBL" id="ABF09808.1"/>
    </source>
</evidence>
<dbReference type="KEGG" id="rme:Rmet_2935"/>
<evidence type="ECO:0000313" key="4">
    <source>
        <dbReference type="Proteomes" id="UP000002429"/>
    </source>
</evidence>
<dbReference type="InterPro" id="IPR006321">
    <property type="entry name" value="PilT/PilU"/>
</dbReference>
<organism evidence="3 4">
    <name type="scientific">Cupriavidus metallidurans (strain ATCC 43123 / DSM 2839 / NBRC 102507 / CH34)</name>
    <name type="common">Ralstonia metallidurans</name>
    <dbReference type="NCBI Taxonomy" id="266264"/>
    <lineage>
        <taxon>Bacteria</taxon>
        <taxon>Pseudomonadati</taxon>
        <taxon>Pseudomonadota</taxon>
        <taxon>Betaproteobacteria</taxon>
        <taxon>Burkholderiales</taxon>
        <taxon>Burkholderiaceae</taxon>
        <taxon>Cupriavidus</taxon>
    </lineage>
</organism>
<dbReference type="STRING" id="266264.Rmet_2935"/>
<dbReference type="GO" id="GO:0016887">
    <property type="term" value="F:ATP hydrolysis activity"/>
    <property type="evidence" value="ECO:0007669"/>
    <property type="project" value="InterPro"/>
</dbReference>
<dbReference type="PROSITE" id="PS00662">
    <property type="entry name" value="T2SP_E"/>
    <property type="match status" value="1"/>
</dbReference>
<dbReference type="InterPro" id="IPR001482">
    <property type="entry name" value="T2SS/T4SS_dom"/>
</dbReference>
<dbReference type="Pfam" id="PF00437">
    <property type="entry name" value="T2SSE"/>
    <property type="match status" value="1"/>
</dbReference>
<protein>
    <submittedName>
        <fullName evidence="3">PilU, Type IV pilus twitching motility protein</fullName>
    </submittedName>
</protein>
<dbReference type="InterPro" id="IPR050921">
    <property type="entry name" value="T4SS_GSP_E_ATPase"/>
</dbReference>
<dbReference type="FunFam" id="3.40.50.300:FF:001116">
    <property type="entry name" value="Type IV pili twitching motility protein PilT"/>
    <property type="match status" value="1"/>
</dbReference>
<dbReference type="Proteomes" id="UP000002429">
    <property type="component" value="Chromosome"/>
</dbReference>
<dbReference type="SUPFAM" id="SSF52540">
    <property type="entry name" value="P-loop containing nucleoside triphosphate hydrolases"/>
    <property type="match status" value="1"/>
</dbReference>
<dbReference type="PANTHER" id="PTHR30486:SF12">
    <property type="entry name" value="TYPE IV PILUS ATPASE PILU"/>
    <property type="match status" value="1"/>
</dbReference>
<dbReference type="EMBL" id="CP000352">
    <property type="protein sequence ID" value="ABF09808.1"/>
    <property type="molecule type" value="Genomic_DNA"/>
</dbReference>